<protein>
    <submittedName>
        <fullName evidence="8">AI-2E family transporter</fullName>
    </submittedName>
</protein>
<feature type="transmembrane region" description="Helical" evidence="7">
    <location>
        <begin position="213"/>
        <end position="236"/>
    </location>
</feature>
<evidence type="ECO:0000256" key="1">
    <source>
        <dbReference type="ARBA" id="ARBA00004141"/>
    </source>
</evidence>
<feature type="transmembrane region" description="Helical" evidence="7">
    <location>
        <begin position="313"/>
        <end position="340"/>
    </location>
</feature>
<keyword evidence="4 7" id="KW-1133">Transmembrane helix</keyword>
<evidence type="ECO:0000256" key="7">
    <source>
        <dbReference type="SAM" id="Phobius"/>
    </source>
</evidence>
<accession>A0ABW4Y479</accession>
<feature type="transmembrane region" description="Helical" evidence="7">
    <location>
        <begin position="66"/>
        <end position="95"/>
    </location>
</feature>
<gene>
    <name evidence="8" type="ORF">ACFSJC_03825</name>
</gene>
<proteinExistence type="inferred from homology"/>
<keyword evidence="9" id="KW-1185">Reference proteome</keyword>
<feature type="transmembrane region" description="Helical" evidence="7">
    <location>
        <begin position="157"/>
        <end position="178"/>
    </location>
</feature>
<organism evidence="8 9">
    <name type="scientific">Thiorhodococcus fuscus</name>
    <dbReference type="NCBI Taxonomy" id="527200"/>
    <lineage>
        <taxon>Bacteria</taxon>
        <taxon>Pseudomonadati</taxon>
        <taxon>Pseudomonadota</taxon>
        <taxon>Gammaproteobacteria</taxon>
        <taxon>Chromatiales</taxon>
        <taxon>Chromatiaceae</taxon>
        <taxon>Thiorhodococcus</taxon>
    </lineage>
</organism>
<evidence type="ECO:0000256" key="4">
    <source>
        <dbReference type="ARBA" id="ARBA00022989"/>
    </source>
</evidence>
<feature type="transmembrane region" description="Helical" evidence="7">
    <location>
        <begin position="242"/>
        <end position="264"/>
    </location>
</feature>
<evidence type="ECO:0000313" key="8">
    <source>
        <dbReference type="EMBL" id="MFD2110967.1"/>
    </source>
</evidence>
<name>A0ABW4Y479_9GAMM</name>
<keyword evidence="3 7" id="KW-0812">Transmembrane</keyword>
<evidence type="ECO:0000256" key="3">
    <source>
        <dbReference type="ARBA" id="ARBA00022692"/>
    </source>
</evidence>
<evidence type="ECO:0000313" key="9">
    <source>
        <dbReference type="Proteomes" id="UP001597337"/>
    </source>
</evidence>
<feature type="compositionally biased region" description="Acidic residues" evidence="6">
    <location>
        <begin position="380"/>
        <end position="392"/>
    </location>
</feature>
<dbReference type="Proteomes" id="UP001597337">
    <property type="component" value="Unassembled WGS sequence"/>
</dbReference>
<dbReference type="InterPro" id="IPR002549">
    <property type="entry name" value="AI-2E-like"/>
</dbReference>
<comment type="similarity">
    <text evidence="2">Belongs to the autoinducer-2 exporter (AI-2E) (TC 2.A.86) family.</text>
</comment>
<comment type="caution">
    <text evidence="8">The sequence shown here is derived from an EMBL/GenBank/DDBJ whole genome shotgun (WGS) entry which is preliminary data.</text>
</comment>
<feature type="region of interest" description="Disordered" evidence="6">
    <location>
        <begin position="375"/>
        <end position="405"/>
    </location>
</feature>
<evidence type="ECO:0000256" key="5">
    <source>
        <dbReference type="ARBA" id="ARBA00023136"/>
    </source>
</evidence>
<evidence type="ECO:0000256" key="2">
    <source>
        <dbReference type="ARBA" id="ARBA00009773"/>
    </source>
</evidence>
<dbReference type="PANTHER" id="PTHR21716:SF4">
    <property type="entry name" value="TRANSMEMBRANE PROTEIN 245"/>
    <property type="match status" value="1"/>
</dbReference>
<comment type="subcellular location">
    <subcellularLocation>
        <location evidence="1">Membrane</location>
        <topology evidence="1">Multi-pass membrane protein</topology>
    </subcellularLocation>
</comment>
<keyword evidence="5 7" id="KW-0472">Membrane</keyword>
<feature type="transmembrane region" description="Helical" evidence="7">
    <location>
        <begin position="12"/>
        <end position="29"/>
    </location>
</feature>
<dbReference type="RefSeq" id="WP_386023465.1">
    <property type="nucleotide sequence ID" value="NZ_JBHUHX010000007.1"/>
</dbReference>
<dbReference type="PANTHER" id="PTHR21716">
    <property type="entry name" value="TRANSMEMBRANE PROTEIN"/>
    <property type="match status" value="1"/>
</dbReference>
<feature type="transmembrane region" description="Helical" evidence="7">
    <location>
        <begin position="276"/>
        <end position="293"/>
    </location>
</feature>
<dbReference type="Pfam" id="PF01594">
    <property type="entry name" value="AI-2E_transport"/>
    <property type="match status" value="1"/>
</dbReference>
<sequence>MLKTDRASQDRVNKVVILLMALGISALFLAMIQGFLMVLFLAGLFSALARPLYLRFERLLGGRSHLASGLSLLVVAVMVLIPLALLVGVLVAQALDVSQVITERFKGVIEDPTSFAAYLQHLPFYDLLLQHRDLILQHVSQAASLASGFLVESVSSFTLGTANVVFLFFVLLYSIYFLQMDGPKLMVKILYYLPLKTAEERLMLEKFTSVTRATLKGSFLIGLLQGTLAGIAFAVVGIDNAVFWGSVMAVLSTIPNVGAALVWIPAVVFLILDDQVLSGVLLALFCGLIVGSLDNVLRPMLVGKDTKMHELMIFFSTLGGIFMFGLPGVFIGPLIASLFISIWEMYGVEFSDILPDVDLVLLGLREAEGSQQVVEAISEPAEESAGEQDEDPGASKGKVSPEKRG</sequence>
<dbReference type="EMBL" id="JBHUHX010000007">
    <property type="protein sequence ID" value="MFD2110967.1"/>
    <property type="molecule type" value="Genomic_DNA"/>
</dbReference>
<reference evidence="9" key="1">
    <citation type="journal article" date="2019" name="Int. J. Syst. Evol. Microbiol.">
        <title>The Global Catalogue of Microorganisms (GCM) 10K type strain sequencing project: providing services to taxonomists for standard genome sequencing and annotation.</title>
        <authorList>
            <consortium name="The Broad Institute Genomics Platform"/>
            <consortium name="The Broad Institute Genome Sequencing Center for Infectious Disease"/>
            <person name="Wu L."/>
            <person name="Ma J."/>
        </authorList>
    </citation>
    <scope>NUCLEOTIDE SEQUENCE [LARGE SCALE GENOMIC DNA]</scope>
    <source>
        <strain evidence="9">KACC 12597</strain>
    </source>
</reference>
<evidence type="ECO:0000256" key="6">
    <source>
        <dbReference type="SAM" id="MobiDB-lite"/>
    </source>
</evidence>